<sequence>MAHRLTPLSSSLSSHAGSVEYAFVLHHIILCSPLRSENLSLLCSIYSVVLFRLVARFSVVMTCRAISRINADGLCT</sequence>
<proteinExistence type="predicted"/>
<reference evidence="1 2" key="1">
    <citation type="journal article" date="2016" name="Mol. Biol. Evol.">
        <title>Comparative Genomics of Early-Diverging Mushroom-Forming Fungi Provides Insights into the Origins of Lignocellulose Decay Capabilities.</title>
        <authorList>
            <person name="Nagy L.G."/>
            <person name="Riley R."/>
            <person name="Tritt A."/>
            <person name="Adam C."/>
            <person name="Daum C."/>
            <person name="Floudas D."/>
            <person name="Sun H."/>
            <person name="Yadav J.S."/>
            <person name="Pangilinan J."/>
            <person name="Larsson K.H."/>
            <person name="Matsuura K."/>
            <person name="Barry K."/>
            <person name="Labutti K."/>
            <person name="Kuo R."/>
            <person name="Ohm R.A."/>
            <person name="Bhattacharya S.S."/>
            <person name="Shirouzu T."/>
            <person name="Yoshinaga Y."/>
            <person name="Martin F.M."/>
            <person name="Grigoriev I.V."/>
            <person name="Hibbett D.S."/>
        </authorList>
    </citation>
    <scope>NUCLEOTIDE SEQUENCE [LARGE SCALE GENOMIC DNA]</scope>
    <source>
        <strain evidence="1 2">93-53</strain>
    </source>
</reference>
<protein>
    <submittedName>
        <fullName evidence="1">Uncharacterized protein</fullName>
    </submittedName>
</protein>
<dbReference type="AlphaFoldDB" id="A0A165E9F3"/>
<dbReference type="Proteomes" id="UP000076871">
    <property type="component" value="Unassembled WGS sequence"/>
</dbReference>
<dbReference type="InParanoid" id="A0A165E9F3"/>
<evidence type="ECO:0000313" key="2">
    <source>
        <dbReference type="Proteomes" id="UP000076871"/>
    </source>
</evidence>
<keyword evidence="2" id="KW-1185">Reference proteome</keyword>
<dbReference type="RefSeq" id="XP_040764265.1">
    <property type="nucleotide sequence ID" value="XM_040901479.1"/>
</dbReference>
<name>A0A165E9F3_9APHY</name>
<accession>A0A165E9F3</accession>
<gene>
    <name evidence="1" type="ORF">LAESUDRAFT_181862</name>
</gene>
<organism evidence="1 2">
    <name type="scientific">Laetiporus sulphureus 93-53</name>
    <dbReference type="NCBI Taxonomy" id="1314785"/>
    <lineage>
        <taxon>Eukaryota</taxon>
        <taxon>Fungi</taxon>
        <taxon>Dikarya</taxon>
        <taxon>Basidiomycota</taxon>
        <taxon>Agaricomycotina</taxon>
        <taxon>Agaricomycetes</taxon>
        <taxon>Polyporales</taxon>
        <taxon>Laetiporus</taxon>
    </lineage>
</organism>
<dbReference type="EMBL" id="KV427624">
    <property type="protein sequence ID" value="KZT06525.1"/>
    <property type="molecule type" value="Genomic_DNA"/>
</dbReference>
<evidence type="ECO:0000313" key="1">
    <source>
        <dbReference type="EMBL" id="KZT06525.1"/>
    </source>
</evidence>
<dbReference type="GeneID" id="63818511"/>